<gene>
    <name evidence="2" type="ORF">NDU88_005414</name>
</gene>
<proteinExistence type="predicted"/>
<dbReference type="Proteomes" id="UP001066276">
    <property type="component" value="Chromosome 3_1"/>
</dbReference>
<reference evidence="2" key="1">
    <citation type="journal article" date="2022" name="bioRxiv">
        <title>Sequencing and chromosome-scale assembly of the giantPleurodeles waltlgenome.</title>
        <authorList>
            <person name="Brown T."/>
            <person name="Elewa A."/>
            <person name="Iarovenko S."/>
            <person name="Subramanian E."/>
            <person name="Araus A.J."/>
            <person name="Petzold A."/>
            <person name="Susuki M."/>
            <person name="Suzuki K.-i.T."/>
            <person name="Hayashi T."/>
            <person name="Toyoda A."/>
            <person name="Oliveira C."/>
            <person name="Osipova E."/>
            <person name="Leigh N.D."/>
            <person name="Simon A."/>
            <person name="Yun M.H."/>
        </authorList>
    </citation>
    <scope>NUCLEOTIDE SEQUENCE</scope>
    <source>
        <strain evidence="2">20211129_DDA</strain>
        <tissue evidence="2">Liver</tissue>
    </source>
</reference>
<name>A0AAV7UK22_PLEWA</name>
<organism evidence="2 3">
    <name type="scientific">Pleurodeles waltl</name>
    <name type="common">Iberian ribbed newt</name>
    <dbReference type="NCBI Taxonomy" id="8319"/>
    <lineage>
        <taxon>Eukaryota</taxon>
        <taxon>Metazoa</taxon>
        <taxon>Chordata</taxon>
        <taxon>Craniata</taxon>
        <taxon>Vertebrata</taxon>
        <taxon>Euteleostomi</taxon>
        <taxon>Amphibia</taxon>
        <taxon>Batrachia</taxon>
        <taxon>Caudata</taxon>
        <taxon>Salamandroidea</taxon>
        <taxon>Salamandridae</taxon>
        <taxon>Pleurodelinae</taxon>
        <taxon>Pleurodeles</taxon>
    </lineage>
</organism>
<accession>A0AAV7UK22</accession>
<evidence type="ECO:0000313" key="2">
    <source>
        <dbReference type="EMBL" id="KAJ1188655.1"/>
    </source>
</evidence>
<feature type="region of interest" description="Disordered" evidence="1">
    <location>
        <begin position="55"/>
        <end position="121"/>
    </location>
</feature>
<feature type="compositionally biased region" description="Polar residues" evidence="1">
    <location>
        <begin position="59"/>
        <end position="73"/>
    </location>
</feature>
<evidence type="ECO:0000313" key="3">
    <source>
        <dbReference type="Proteomes" id="UP001066276"/>
    </source>
</evidence>
<dbReference type="EMBL" id="JANPWB010000005">
    <property type="protein sequence ID" value="KAJ1188655.1"/>
    <property type="molecule type" value="Genomic_DNA"/>
</dbReference>
<sequence length="121" mass="12949">MTLVAHSKQQGDKVRTVVAGLHQVVDIGDILSLIQGISVYMMRCKKNPIRACDGLVPTTDPSVDAAQTNSAASNPEGEDPSTNPLRSPGPEWQRQELHAISAVKGETVQERRGEAAEGAVY</sequence>
<comment type="caution">
    <text evidence="2">The sequence shown here is derived from an EMBL/GenBank/DDBJ whole genome shotgun (WGS) entry which is preliminary data.</text>
</comment>
<protein>
    <submittedName>
        <fullName evidence="2">Uncharacterized protein</fullName>
    </submittedName>
</protein>
<keyword evidence="3" id="KW-1185">Reference proteome</keyword>
<dbReference type="AlphaFoldDB" id="A0AAV7UK22"/>
<evidence type="ECO:0000256" key="1">
    <source>
        <dbReference type="SAM" id="MobiDB-lite"/>
    </source>
</evidence>